<dbReference type="Proteomes" id="UP001454036">
    <property type="component" value="Unassembled WGS sequence"/>
</dbReference>
<evidence type="ECO:0000313" key="1">
    <source>
        <dbReference type="EMBL" id="GAA0166595.1"/>
    </source>
</evidence>
<evidence type="ECO:0008006" key="3">
    <source>
        <dbReference type="Google" id="ProtNLM"/>
    </source>
</evidence>
<dbReference type="EMBL" id="BAABME010022783">
    <property type="protein sequence ID" value="GAA0166595.1"/>
    <property type="molecule type" value="Genomic_DNA"/>
</dbReference>
<sequence>MGNQMFEFGQIEFSLVTGLLDEYAMMNPDSAFTRKLAVLHLIYSLVFVKDMNNIISFKCVRLADDPTMFNPFHWGRLIYELVKEYVLVFNRIAASTVEPNDNSPLPRLLRWRTLVNPNYALARQTIYSPEYVSVLVIYKLHL</sequence>
<protein>
    <recommendedName>
        <fullName evidence="3">DUF1985 domain-containing protein</fullName>
    </recommendedName>
</protein>
<name>A0AAV3QUN6_LITER</name>
<comment type="caution">
    <text evidence="1">The sequence shown here is derived from an EMBL/GenBank/DDBJ whole genome shotgun (WGS) entry which is preliminary data.</text>
</comment>
<gene>
    <name evidence="1" type="ORF">LIER_40219</name>
</gene>
<evidence type="ECO:0000313" key="2">
    <source>
        <dbReference type="Proteomes" id="UP001454036"/>
    </source>
</evidence>
<organism evidence="1 2">
    <name type="scientific">Lithospermum erythrorhizon</name>
    <name type="common">Purple gromwell</name>
    <name type="synonym">Lithospermum officinale var. erythrorhizon</name>
    <dbReference type="NCBI Taxonomy" id="34254"/>
    <lineage>
        <taxon>Eukaryota</taxon>
        <taxon>Viridiplantae</taxon>
        <taxon>Streptophyta</taxon>
        <taxon>Embryophyta</taxon>
        <taxon>Tracheophyta</taxon>
        <taxon>Spermatophyta</taxon>
        <taxon>Magnoliopsida</taxon>
        <taxon>eudicotyledons</taxon>
        <taxon>Gunneridae</taxon>
        <taxon>Pentapetalae</taxon>
        <taxon>asterids</taxon>
        <taxon>lamiids</taxon>
        <taxon>Boraginales</taxon>
        <taxon>Boraginaceae</taxon>
        <taxon>Boraginoideae</taxon>
        <taxon>Lithospermeae</taxon>
        <taxon>Lithospermum</taxon>
    </lineage>
</organism>
<proteinExistence type="predicted"/>
<accession>A0AAV3QUN6</accession>
<reference evidence="1 2" key="1">
    <citation type="submission" date="2024-01" db="EMBL/GenBank/DDBJ databases">
        <title>The complete chloroplast genome sequence of Lithospermum erythrorhizon: insights into the phylogenetic relationship among Boraginaceae species and the maternal lineages of purple gromwells.</title>
        <authorList>
            <person name="Okada T."/>
            <person name="Watanabe K."/>
        </authorList>
    </citation>
    <scope>NUCLEOTIDE SEQUENCE [LARGE SCALE GENOMIC DNA]</scope>
</reference>
<keyword evidence="2" id="KW-1185">Reference proteome</keyword>
<dbReference type="AlphaFoldDB" id="A0AAV3QUN6"/>